<name>A0A8J7A141_DESMC</name>
<comment type="caution">
    <text evidence="1">The sequence shown here is derived from an EMBL/GenBank/DDBJ whole genome shotgun (WGS) entry which is preliminary data.</text>
</comment>
<sequence>MKFNSISLSIGLSVLSNLFSASLPSQFGFNFPRVLAQTADCPLPADVAVTFLNSKCKEVILTYPQTFYRYYSDDTQKIGRFVTTDKYETNLQAIRNLALNQVWGNKATLIERVTLPAGTTVYLGKAAPQNPPSCYPGGGQQTWFDFLKVPDSKWSVGRKLYIEDFSCP</sequence>
<dbReference type="EMBL" id="JADEXS010000387">
    <property type="protein sequence ID" value="MBE9025270.1"/>
    <property type="molecule type" value="Genomic_DNA"/>
</dbReference>
<gene>
    <name evidence="1" type="ORF">IQ276_23465</name>
</gene>
<organism evidence="1 2">
    <name type="scientific">Desmonostoc muscorum LEGE 12446</name>
    <dbReference type="NCBI Taxonomy" id="1828758"/>
    <lineage>
        <taxon>Bacteria</taxon>
        <taxon>Bacillati</taxon>
        <taxon>Cyanobacteriota</taxon>
        <taxon>Cyanophyceae</taxon>
        <taxon>Nostocales</taxon>
        <taxon>Nostocaceae</taxon>
        <taxon>Desmonostoc</taxon>
    </lineage>
</organism>
<dbReference type="RefSeq" id="WP_193920184.1">
    <property type="nucleotide sequence ID" value="NZ_JADEXS020000001.1"/>
</dbReference>
<protein>
    <submittedName>
        <fullName evidence="1">Uncharacterized protein</fullName>
    </submittedName>
</protein>
<proteinExistence type="predicted"/>
<reference evidence="1" key="1">
    <citation type="submission" date="2020-10" db="EMBL/GenBank/DDBJ databases">
        <authorList>
            <person name="Castelo-Branco R."/>
            <person name="Eusebio N."/>
            <person name="Adriana R."/>
            <person name="Vieira A."/>
            <person name="Brugerolle De Fraissinette N."/>
            <person name="Rezende De Castro R."/>
            <person name="Schneider M.P."/>
            <person name="Vasconcelos V."/>
            <person name="Leao P.N."/>
        </authorList>
    </citation>
    <scope>NUCLEOTIDE SEQUENCE</scope>
    <source>
        <strain evidence="1">LEGE 12446</strain>
    </source>
</reference>
<keyword evidence="2" id="KW-1185">Reference proteome</keyword>
<accession>A0A8J7A141</accession>
<dbReference type="AlphaFoldDB" id="A0A8J7A141"/>
<evidence type="ECO:0000313" key="2">
    <source>
        <dbReference type="Proteomes" id="UP000622533"/>
    </source>
</evidence>
<dbReference type="Proteomes" id="UP000622533">
    <property type="component" value="Unassembled WGS sequence"/>
</dbReference>
<evidence type="ECO:0000313" key="1">
    <source>
        <dbReference type="EMBL" id="MBE9025270.1"/>
    </source>
</evidence>